<keyword evidence="3" id="KW-0659">Purine metabolism</keyword>
<comment type="subunit">
    <text evidence="2">Homodimer.</text>
</comment>
<dbReference type="InParanoid" id="A0A0H2R1W1"/>
<dbReference type="GO" id="GO:0004848">
    <property type="term" value="F:ureidoglycolate hydrolase activity"/>
    <property type="evidence" value="ECO:0007669"/>
    <property type="project" value="InterPro"/>
</dbReference>
<feature type="domain" description="Allantoicase" evidence="7">
    <location>
        <begin position="27"/>
        <end position="176"/>
    </location>
</feature>
<keyword evidence="5" id="KW-0456">Lyase</keyword>
<dbReference type="InterPro" id="IPR008979">
    <property type="entry name" value="Galactose-bd-like_sf"/>
</dbReference>
<dbReference type="Gene3D" id="2.60.120.480">
    <property type="entry name" value="Ureidoglycolate hydrolase"/>
    <property type="match status" value="1"/>
</dbReference>
<reference evidence="8 9" key="1">
    <citation type="submission" date="2015-04" db="EMBL/GenBank/DDBJ databases">
        <title>Complete genome sequence of Schizopora paradoxa KUC8140, a cosmopolitan wood degrader in East Asia.</title>
        <authorList>
            <consortium name="DOE Joint Genome Institute"/>
            <person name="Min B."/>
            <person name="Park H."/>
            <person name="Jang Y."/>
            <person name="Kim J.-J."/>
            <person name="Kim K.H."/>
            <person name="Pangilinan J."/>
            <person name="Lipzen A."/>
            <person name="Riley R."/>
            <person name="Grigoriev I.V."/>
            <person name="Spatafora J.W."/>
            <person name="Choi I.-G."/>
        </authorList>
    </citation>
    <scope>NUCLEOTIDE SEQUENCE [LARGE SCALE GENOMIC DNA]</scope>
    <source>
        <strain evidence="8 9">KUC8140</strain>
    </source>
</reference>
<evidence type="ECO:0000313" key="8">
    <source>
        <dbReference type="EMBL" id="KLO05740.1"/>
    </source>
</evidence>
<dbReference type="InterPro" id="IPR005164">
    <property type="entry name" value="Allantoicase"/>
</dbReference>
<dbReference type="PANTHER" id="PTHR12045">
    <property type="entry name" value="ALLANTOICASE"/>
    <property type="match status" value="1"/>
</dbReference>
<evidence type="ECO:0000256" key="2">
    <source>
        <dbReference type="ARBA" id="ARBA00011738"/>
    </source>
</evidence>
<comment type="catalytic activity">
    <reaction evidence="6">
        <text>(S)-ureidoglycolate = urea + glyoxylate</text>
        <dbReference type="Rhea" id="RHEA:11304"/>
        <dbReference type="ChEBI" id="CHEBI:16199"/>
        <dbReference type="ChEBI" id="CHEBI:36655"/>
        <dbReference type="ChEBI" id="CHEBI:57296"/>
        <dbReference type="EC" id="4.3.2.3"/>
    </reaction>
</comment>
<dbReference type="FunFam" id="2.60.120.260:FF:000059">
    <property type="entry name" value="Probable allantoicase"/>
    <property type="match status" value="1"/>
</dbReference>
<dbReference type="PANTHER" id="PTHR12045:SF3">
    <property type="entry name" value="INACTIVE ALLANTOICASE-RELATED"/>
    <property type="match status" value="1"/>
</dbReference>
<evidence type="ECO:0000256" key="5">
    <source>
        <dbReference type="ARBA" id="ARBA00023239"/>
    </source>
</evidence>
<dbReference type="Pfam" id="PF03561">
    <property type="entry name" value="Allantoicase"/>
    <property type="match status" value="2"/>
</dbReference>
<dbReference type="SUPFAM" id="SSF49785">
    <property type="entry name" value="Galactose-binding domain-like"/>
    <property type="match status" value="2"/>
</dbReference>
<evidence type="ECO:0000256" key="3">
    <source>
        <dbReference type="ARBA" id="ARBA00022631"/>
    </source>
</evidence>
<dbReference type="Gene3D" id="2.60.120.260">
    <property type="entry name" value="Galactose-binding domain-like"/>
    <property type="match status" value="2"/>
</dbReference>
<evidence type="ECO:0000256" key="6">
    <source>
        <dbReference type="ARBA" id="ARBA00047684"/>
    </source>
</evidence>
<comment type="similarity">
    <text evidence="1">Belongs to the allantoicase family.</text>
</comment>
<dbReference type="CDD" id="cd20298">
    <property type="entry name" value="cupin_UAH"/>
    <property type="match status" value="1"/>
</dbReference>
<dbReference type="Proteomes" id="UP000053477">
    <property type="component" value="Unassembled WGS sequence"/>
</dbReference>
<dbReference type="InterPro" id="IPR011051">
    <property type="entry name" value="RmlC_Cupin_sf"/>
</dbReference>
<dbReference type="STRING" id="27342.A0A0H2R1W1"/>
<dbReference type="AlphaFoldDB" id="A0A0H2R1W1"/>
<dbReference type="InterPro" id="IPR024060">
    <property type="entry name" value="Ureidoglycolate_lyase_dom_sf"/>
</dbReference>
<keyword evidence="9" id="KW-1185">Reference proteome</keyword>
<evidence type="ECO:0000313" key="9">
    <source>
        <dbReference type="Proteomes" id="UP000053477"/>
    </source>
</evidence>
<evidence type="ECO:0000256" key="1">
    <source>
        <dbReference type="ARBA" id="ARBA00009242"/>
    </source>
</evidence>
<dbReference type="GO" id="GO:0004037">
    <property type="term" value="F:allantoicase activity"/>
    <property type="evidence" value="ECO:0007669"/>
    <property type="project" value="InterPro"/>
</dbReference>
<dbReference type="OrthoDB" id="10266039at2759"/>
<name>A0A0H2R1W1_9AGAM</name>
<organism evidence="8 9">
    <name type="scientific">Schizopora paradoxa</name>
    <dbReference type="NCBI Taxonomy" id="27342"/>
    <lineage>
        <taxon>Eukaryota</taxon>
        <taxon>Fungi</taxon>
        <taxon>Dikarya</taxon>
        <taxon>Basidiomycota</taxon>
        <taxon>Agaricomycotina</taxon>
        <taxon>Agaricomycetes</taxon>
        <taxon>Hymenochaetales</taxon>
        <taxon>Schizoporaceae</taxon>
        <taxon>Schizopora</taxon>
    </lineage>
</organism>
<evidence type="ECO:0000256" key="4">
    <source>
        <dbReference type="ARBA" id="ARBA00022801"/>
    </source>
</evidence>
<dbReference type="InterPro" id="IPR015908">
    <property type="entry name" value="Allantoicase_dom"/>
</dbReference>
<dbReference type="SUPFAM" id="SSF51182">
    <property type="entry name" value="RmlC-like cupins"/>
    <property type="match status" value="1"/>
</dbReference>
<feature type="domain" description="Allantoicase" evidence="7">
    <location>
        <begin position="196"/>
        <end position="337"/>
    </location>
</feature>
<keyword evidence="4" id="KW-0378">Hydrolase</keyword>
<dbReference type="GO" id="GO:0000256">
    <property type="term" value="P:allantoin catabolic process"/>
    <property type="evidence" value="ECO:0007669"/>
    <property type="project" value="InterPro"/>
</dbReference>
<evidence type="ECO:0000259" key="7">
    <source>
        <dbReference type="Pfam" id="PF03561"/>
    </source>
</evidence>
<dbReference type="GO" id="GO:0050385">
    <property type="term" value="F:ureidoglycolate lyase activity"/>
    <property type="evidence" value="ECO:0007669"/>
    <property type="project" value="UniProtKB-EC"/>
</dbReference>
<sequence length="590" mass="64389">MAELSVPLDAFISTFGTQIELSSDALGGKIIDVSDEFFAEAFHLIKVQPAPSLKGQFGPKGALFSGWETRRHNDSFDWCIIRLGATGFISGFDIDTSHFNGNEAPEASVEALYDNGESPPTCDDKRWKEILPRVKLGPSSRHLFKSTDTSKDVVFNYVKLNMFPDGGIARFRVYGLVNAIMTNPCEIIDLANVFSGGRAVFVSDQHFGVGSNLLLPGRGKDMGDGWETKRSRVKGHKDWVIIKLGVPGVLEHAEIDTAHFMGNFPESCELHAIHSDYVIPAAKEESEWSAVLPRTKLGPHRRHFFQLTDVQEKVFTHVRVTIHPDGGIKRVRIFGRPVVSSSNAPLEANGALYSPNGVFTLNSPTEPSGNVSPPPASLADQRPPIPALPLTPEAFAPFGRVIQSYASPYAAPPKTKVTPANQGSATKFHKLALLDSNYPEGSGATSGLSTYRCLPLQYDPKEAVTMGWEVKLLERHRFTTQAFVPMGGGGNGEDSLKEPGDKYLVIVAHNIGDSDDKPDLTSLRAFVAHAGQTVMYNAAVWHHPMVALQRAMDFVCVETQIGDGSTADCEIIDIEKDVEGGYPRVRIPLL</sequence>
<dbReference type="InterPro" id="IPR047233">
    <property type="entry name" value="UAH_cupin"/>
</dbReference>
<gene>
    <name evidence="8" type="ORF">SCHPADRAFT_883502</name>
</gene>
<dbReference type="FunCoup" id="A0A0H2R1W1">
    <property type="interactions" value="42"/>
</dbReference>
<accession>A0A0H2R1W1</accession>
<dbReference type="Pfam" id="PF04115">
    <property type="entry name" value="Ureidogly_lyase"/>
    <property type="match status" value="1"/>
</dbReference>
<proteinExistence type="inferred from homology"/>
<dbReference type="InterPro" id="IPR007247">
    <property type="entry name" value="Ureidogly_lyase"/>
</dbReference>
<dbReference type="GO" id="GO:0006144">
    <property type="term" value="P:purine nucleobase metabolic process"/>
    <property type="evidence" value="ECO:0007669"/>
    <property type="project" value="UniProtKB-KW"/>
</dbReference>
<dbReference type="NCBIfam" id="TIGR02961">
    <property type="entry name" value="allantoicase"/>
    <property type="match status" value="1"/>
</dbReference>
<dbReference type="HAMAP" id="MF_00813">
    <property type="entry name" value="Allantoicase"/>
    <property type="match status" value="1"/>
</dbReference>
<protein>
    <submittedName>
        <fullName evidence="8">Allantoicase</fullName>
    </submittedName>
</protein>
<dbReference type="EMBL" id="KQ086271">
    <property type="protein sequence ID" value="KLO05740.1"/>
    <property type="molecule type" value="Genomic_DNA"/>
</dbReference>